<accession>A0A834AI07</accession>
<organism evidence="2 3">
    <name type="scientific">Phyllostomus discolor</name>
    <name type="common">pale spear-nosed bat</name>
    <dbReference type="NCBI Taxonomy" id="89673"/>
    <lineage>
        <taxon>Eukaryota</taxon>
        <taxon>Metazoa</taxon>
        <taxon>Chordata</taxon>
        <taxon>Craniata</taxon>
        <taxon>Vertebrata</taxon>
        <taxon>Euteleostomi</taxon>
        <taxon>Mammalia</taxon>
        <taxon>Eutheria</taxon>
        <taxon>Laurasiatheria</taxon>
        <taxon>Chiroptera</taxon>
        <taxon>Yangochiroptera</taxon>
        <taxon>Phyllostomidae</taxon>
        <taxon>Phyllostominae</taxon>
        <taxon>Phyllostomus</taxon>
    </lineage>
</organism>
<name>A0A834AI07_9CHIR</name>
<feature type="region of interest" description="Disordered" evidence="1">
    <location>
        <begin position="1"/>
        <end position="41"/>
    </location>
</feature>
<sequence length="138" mass="14503">MGDVETVAGGRTQGPEGSARPQEHRLRAWGGAGPSETGPGACWVLQARGEPPTAYPHTVAPHTLPPPHTLSPASTMSPSHCPFPSRPLIRDRAGSPVGERWEGRGLHWPLPAGWPSAPPPPPPPPRVLSRLQALEGGI</sequence>
<feature type="region of interest" description="Disordered" evidence="1">
    <location>
        <begin position="53"/>
        <end position="81"/>
    </location>
</feature>
<gene>
    <name evidence="2" type="ORF">HJG60_010733</name>
</gene>
<dbReference type="Proteomes" id="UP000664940">
    <property type="component" value="Unassembled WGS sequence"/>
</dbReference>
<comment type="caution">
    <text evidence="2">The sequence shown here is derived from an EMBL/GenBank/DDBJ whole genome shotgun (WGS) entry which is preliminary data.</text>
</comment>
<evidence type="ECO:0000256" key="1">
    <source>
        <dbReference type="SAM" id="MobiDB-lite"/>
    </source>
</evidence>
<reference evidence="2 3" key="1">
    <citation type="journal article" date="2020" name="Nature">
        <title>Six reference-quality genomes reveal evolution of bat adaptations.</title>
        <authorList>
            <person name="Jebb D."/>
            <person name="Huang Z."/>
            <person name="Pippel M."/>
            <person name="Hughes G.M."/>
            <person name="Lavrichenko K."/>
            <person name="Devanna P."/>
            <person name="Winkler S."/>
            <person name="Jermiin L.S."/>
            <person name="Skirmuntt E.C."/>
            <person name="Katzourakis A."/>
            <person name="Burkitt-Gray L."/>
            <person name="Ray D.A."/>
            <person name="Sullivan K.A.M."/>
            <person name="Roscito J.G."/>
            <person name="Kirilenko B.M."/>
            <person name="Davalos L.M."/>
            <person name="Corthals A.P."/>
            <person name="Power M.L."/>
            <person name="Jones G."/>
            <person name="Ransome R.D."/>
            <person name="Dechmann D.K.N."/>
            <person name="Locatelli A.G."/>
            <person name="Puechmaille S.J."/>
            <person name="Fedrigo O."/>
            <person name="Jarvis E.D."/>
            <person name="Hiller M."/>
            <person name="Vernes S.C."/>
            <person name="Myers E.W."/>
            <person name="Teeling E.C."/>
        </authorList>
    </citation>
    <scope>NUCLEOTIDE SEQUENCE [LARGE SCALE GENOMIC DNA]</scope>
    <source>
        <strain evidence="2">Bat1K_MPI-CBG_1</strain>
    </source>
</reference>
<dbReference type="EMBL" id="JABVXQ010000004">
    <property type="protein sequence ID" value="KAF6114807.1"/>
    <property type="molecule type" value="Genomic_DNA"/>
</dbReference>
<evidence type="ECO:0000313" key="3">
    <source>
        <dbReference type="Proteomes" id="UP000664940"/>
    </source>
</evidence>
<dbReference type="AlphaFoldDB" id="A0A834AI07"/>
<protein>
    <submittedName>
        <fullName evidence="2">Uncharacterized protein</fullName>
    </submittedName>
</protein>
<evidence type="ECO:0000313" key="2">
    <source>
        <dbReference type="EMBL" id="KAF6114807.1"/>
    </source>
</evidence>
<proteinExistence type="predicted"/>